<keyword evidence="4 9" id="KW-0479">Metal-binding</keyword>
<feature type="zinc finger region" description="C3H1-type" evidence="9">
    <location>
        <begin position="852"/>
        <end position="877"/>
    </location>
</feature>
<dbReference type="STRING" id="105785.A0A2J7RLU1"/>
<feature type="compositionally biased region" description="Polar residues" evidence="10">
    <location>
        <begin position="768"/>
        <end position="790"/>
    </location>
</feature>
<evidence type="ECO:0000256" key="8">
    <source>
        <dbReference type="ARBA" id="ARBA00023242"/>
    </source>
</evidence>
<feature type="region of interest" description="Disordered" evidence="10">
    <location>
        <begin position="768"/>
        <end position="829"/>
    </location>
</feature>
<dbReference type="AlphaFoldDB" id="A0A2J7RLU1"/>
<keyword evidence="6 9" id="KW-0863">Zinc-finger</keyword>
<dbReference type="GO" id="GO:0043488">
    <property type="term" value="P:regulation of mRNA stability"/>
    <property type="evidence" value="ECO:0007669"/>
    <property type="project" value="InterPro"/>
</dbReference>
<keyword evidence="8" id="KW-0539">Nucleus</keyword>
<dbReference type="FunCoup" id="A0A2J7RLU1">
    <property type="interactions" value="425"/>
</dbReference>
<feature type="region of interest" description="Disordered" evidence="10">
    <location>
        <begin position="192"/>
        <end position="211"/>
    </location>
</feature>
<name>A0A2J7RLU1_9NEOP</name>
<evidence type="ECO:0000256" key="9">
    <source>
        <dbReference type="PROSITE-ProRule" id="PRU00723"/>
    </source>
</evidence>
<dbReference type="EMBL" id="NEVH01002683">
    <property type="protein sequence ID" value="PNF41804.1"/>
    <property type="molecule type" value="Genomic_DNA"/>
</dbReference>
<comment type="subcellular location">
    <subcellularLocation>
        <location evidence="1">Nucleus</location>
    </subcellularLocation>
</comment>
<dbReference type="Pfam" id="PF14608">
    <property type="entry name" value="zf-CCCH_2"/>
    <property type="match status" value="5"/>
</dbReference>
<dbReference type="Proteomes" id="UP000235965">
    <property type="component" value="Unassembled WGS sequence"/>
</dbReference>
<feature type="compositionally biased region" description="Basic residues" evidence="10">
    <location>
        <begin position="100"/>
        <end position="113"/>
    </location>
</feature>
<dbReference type="InterPro" id="IPR000571">
    <property type="entry name" value="Znf_CCCH"/>
</dbReference>
<evidence type="ECO:0000313" key="12">
    <source>
        <dbReference type="EMBL" id="PNF41804.1"/>
    </source>
</evidence>
<dbReference type="GO" id="GO:0005634">
    <property type="term" value="C:nucleus"/>
    <property type="evidence" value="ECO:0007669"/>
    <property type="project" value="UniProtKB-SubCell"/>
</dbReference>
<evidence type="ECO:0000256" key="10">
    <source>
        <dbReference type="SAM" id="MobiDB-lite"/>
    </source>
</evidence>
<dbReference type="InParanoid" id="A0A2J7RLU1"/>
<evidence type="ECO:0000256" key="3">
    <source>
        <dbReference type="ARBA" id="ARBA00015071"/>
    </source>
</evidence>
<comment type="caution">
    <text evidence="12">The sequence shown here is derived from an EMBL/GenBank/DDBJ whole genome shotgun (WGS) entry which is preliminary data.</text>
</comment>
<gene>
    <name evidence="12" type="ORF">B7P43_G02604</name>
</gene>
<evidence type="ECO:0000256" key="7">
    <source>
        <dbReference type="ARBA" id="ARBA00022833"/>
    </source>
</evidence>
<feature type="compositionally biased region" description="Basic and acidic residues" evidence="10">
    <location>
        <begin position="114"/>
        <end position="128"/>
    </location>
</feature>
<evidence type="ECO:0000259" key="11">
    <source>
        <dbReference type="PROSITE" id="PS50103"/>
    </source>
</evidence>
<keyword evidence="7 9" id="KW-0862">Zinc</keyword>
<protein>
    <recommendedName>
        <fullName evidence="3">Zinc finger CCCH domain-containing protein 14</fullName>
    </recommendedName>
</protein>
<reference evidence="12 13" key="1">
    <citation type="submission" date="2017-12" db="EMBL/GenBank/DDBJ databases">
        <title>Hemimetabolous genomes reveal molecular basis of termite eusociality.</title>
        <authorList>
            <person name="Harrison M.C."/>
            <person name="Jongepier E."/>
            <person name="Robertson H.M."/>
            <person name="Arning N."/>
            <person name="Bitard-Feildel T."/>
            <person name="Chao H."/>
            <person name="Childers C.P."/>
            <person name="Dinh H."/>
            <person name="Doddapaneni H."/>
            <person name="Dugan S."/>
            <person name="Gowin J."/>
            <person name="Greiner C."/>
            <person name="Han Y."/>
            <person name="Hu H."/>
            <person name="Hughes D.S.T."/>
            <person name="Huylmans A.-K."/>
            <person name="Kemena C."/>
            <person name="Kremer L.P.M."/>
            <person name="Lee S.L."/>
            <person name="Lopez-Ezquerra A."/>
            <person name="Mallet L."/>
            <person name="Monroy-Kuhn J.M."/>
            <person name="Moser A."/>
            <person name="Murali S.C."/>
            <person name="Muzny D.M."/>
            <person name="Otani S."/>
            <person name="Piulachs M.-D."/>
            <person name="Poelchau M."/>
            <person name="Qu J."/>
            <person name="Schaub F."/>
            <person name="Wada-Katsumata A."/>
            <person name="Worley K.C."/>
            <person name="Xie Q."/>
            <person name="Ylla G."/>
            <person name="Poulsen M."/>
            <person name="Gibbs R.A."/>
            <person name="Schal C."/>
            <person name="Richards S."/>
            <person name="Belles X."/>
            <person name="Korb J."/>
            <person name="Bornberg-Bauer E."/>
        </authorList>
    </citation>
    <scope>NUCLEOTIDE SEQUENCE [LARGE SCALE GENOMIC DNA]</scope>
    <source>
        <tissue evidence="12">Whole body</tissue>
    </source>
</reference>
<comment type="similarity">
    <text evidence="2">Belongs to the ZC3H14 family.</text>
</comment>
<feature type="zinc finger region" description="C3H1-type" evidence="9">
    <location>
        <begin position="914"/>
        <end position="938"/>
    </location>
</feature>
<organism evidence="12 13">
    <name type="scientific">Cryptotermes secundus</name>
    <dbReference type="NCBI Taxonomy" id="105785"/>
    <lineage>
        <taxon>Eukaryota</taxon>
        <taxon>Metazoa</taxon>
        <taxon>Ecdysozoa</taxon>
        <taxon>Arthropoda</taxon>
        <taxon>Hexapoda</taxon>
        <taxon>Insecta</taxon>
        <taxon>Pterygota</taxon>
        <taxon>Neoptera</taxon>
        <taxon>Polyneoptera</taxon>
        <taxon>Dictyoptera</taxon>
        <taxon>Blattodea</taxon>
        <taxon>Blattoidea</taxon>
        <taxon>Termitoidae</taxon>
        <taxon>Kalotermitidae</taxon>
        <taxon>Cryptotermitinae</taxon>
        <taxon>Cryptotermes</taxon>
    </lineage>
</organism>
<keyword evidence="5" id="KW-0677">Repeat</keyword>
<dbReference type="GO" id="GO:0008270">
    <property type="term" value="F:zinc ion binding"/>
    <property type="evidence" value="ECO:0007669"/>
    <property type="project" value="UniProtKB-KW"/>
</dbReference>
<feature type="compositionally biased region" description="Basic and acidic residues" evidence="10">
    <location>
        <begin position="798"/>
        <end position="811"/>
    </location>
</feature>
<evidence type="ECO:0000256" key="1">
    <source>
        <dbReference type="ARBA" id="ARBA00004123"/>
    </source>
</evidence>
<keyword evidence="13" id="KW-1185">Reference proteome</keyword>
<sequence>MDDIGAEVSQKIRSAIKAKLMELGAYVDEELPDYIMVMVANKRSREQMEDDLQLFLGSNTEEFTSWLHQVLQKLQEVTVASLERKRKFSTGDGEGENLKKEKRKKSSERKKVRRGGEQTRGKDVRGDSENVNQISGKHKELEKVTKSHLNQSVSHSQVSVKGSVNSSECVSKSHATAEVEQSDIITSLSHKFGTTKSGDSDSESSHIVGLSHRNEGTLKSIEESDALYSGKSGYRKVTLAGKNSTSGKIICSSVEGTQSSVLSPVTNSSSGADAASQGAVHLEPLSRPKIVLMQSDDDDDDEDFINIKADAEAEELLDAELPKGAQETIGSGMKSSTTDLGNKGDSTLTAVAEDKQNTSSVGGLQLSDRLGAKVTTGSVLDRLGVRKVTHESNLPLIRITDRLGHKIIPPETDKHGSRKVISVRSEGVTRHTDSSQEVPTLGGRVVPGNRRSISVISQSERCNISVAQVAPTAVKGTSGLMNVNAETEPLGPRAVHRPLDEDSITGRDQVPRKRPLLSRVVAMRRDAEEEEYDPVNPGVGSLASVICVKPRPIVPAALQANKNLILKAMAEAHKSVASAPKRVEPHERSDGLYTRKFRDNKGSDKIAITLPNRRMQPRKDLPVMEKPSDIERIVIPVKLEASRSISSVNLQQKIVIQVSSDKPAAQETVPPPDILHSKVPEENVTGDVNPDYDDGSTKLLEVTSGVERGMEGKVEAHDDAKRSVVSGSWSKDPPVQVESVSLPEVSRSESPQFVVTLDGLDPSIFHAHSQTKQQTSSVIMNSPNTDSESSAVEYEDSEVNRTEEVQREKRPASPILYQKSSSPDATGGVKQKISERCKYWPACRSGDKCSYSHPTVPCKSFPNCKFGDKCLYIHPNCKFDASCTRRDCPFTHASPRNVSSASPAVPRLAASAGRPPQQVCRFFPKCSNTHCRFLHPKPCRYGRYCSRKTDCSFLHEDIPPADKLKWFCPFKL</sequence>
<dbReference type="GO" id="GO:0005737">
    <property type="term" value="C:cytoplasm"/>
    <property type="evidence" value="ECO:0007669"/>
    <property type="project" value="TreeGrafter"/>
</dbReference>
<evidence type="ECO:0000256" key="6">
    <source>
        <dbReference type="ARBA" id="ARBA00022771"/>
    </source>
</evidence>
<dbReference type="InterPro" id="IPR040366">
    <property type="entry name" value="Nab2/ZC3H14"/>
</dbReference>
<dbReference type="GO" id="GO:0008143">
    <property type="term" value="F:poly(A) binding"/>
    <property type="evidence" value="ECO:0007669"/>
    <property type="project" value="InterPro"/>
</dbReference>
<dbReference type="FunFam" id="4.10.1000.30:FF:000001">
    <property type="entry name" value="Zinc finger CCCH domain-containing protein 14"/>
    <property type="match status" value="1"/>
</dbReference>
<dbReference type="Gene3D" id="1.20.1390.10">
    <property type="entry name" value="PWI domain"/>
    <property type="match status" value="1"/>
</dbReference>
<dbReference type="OrthoDB" id="5589010at2759"/>
<feature type="domain" description="C3H1-type" evidence="11">
    <location>
        <begin position="852"/>
        <end position="877"/>
    </location>
</feature>
<feature type="region of interest" description="Disordered" evidence="10">
    <location>
        <begin position="89"/>
        <end position="139"/>
    </location>
</feature>
<evidence type="ECO:0000256" key="4">
    <source>
        <dbReference type="ARBA" id="ARBA00022723"/>
    </source>
</evidence>
<dbReference type="PANTHER" id="PTHR14738">
    <property type="entry name" value="ZINC FINGER CCCH DOMAIN-CONTAINING PROTEIN 14"/>
    <property type="match status" value="1"/>
</dbReference>
<feature type="domain" description="C3H1-type" evidence="11">
    <location>
        <begin position="914"/>
        <end position="938"/>
    </location>
</feature>
<dbReference type="PROSITE" id="PS50103">
    <property type="entry name" value="ZF_C3H1"/>
    <property type="match status" value="2"/>
</dbReference>
<feature type="region of interest" description="Disordered" evidence="10">
    <location>
        <begin position="663"/>
        <end position="697"/>
    </location>
</feature>
<dbReference type="SMART" id="SM00356">
    <property type="entry name" value="ZnF_C3H1"/>
    <property type="match status" value="3"/>
</dbReference>
<evidence type="ECO:0000256" key="5">
    <source>
        <dbReference type="ARBA" id="ARBA00022737"/>
    </source>
</evidence>
<dbReference type="PANTHER" id="PTHR14738:SF29">
    <property type="entry name" value="ZINC FINGER CCCH DOMAIN-CONTAINING PROTEIN 14"/>
    <property type="match status" value="1"/>
</dbReference>
<evidence type="ECO:0000313" key="13">
    <source>
        <dbReference type="Proteomes" id="UP000235965"/>
    </source>
</evidence>
<accession>A0A2J7RLU1</accession>
<proteinExistence type="inferred from homology"/>
<evidence type="ECO:0000256" key="2">
    <source>
        <dbReference type="ARBA" id="ARBA00008423"/>
    </source>
</evidence>
<feature type="region of interest" description="Disordered" evidence="10">
    <location>
        <begin position="716"/>
        <end position="735"/>
    </location>
</feature>
<dbReference type="Gene3D" id="4.10.1000.30">
    <property type="match status" value="2"/>
</dbReference>